<dbReference type="Pfam" id="PF24370">
    <property type="entry name" value="DUF7526"/>
    <property type="match status" value="1"/>
</dbReference>
<dbReference type="AlphaFoldDB" id="A0ABD5MU10"/>
<sequence>MTETITIEVVHAVAPEELDEAQLQPALRELAGARHVLVGRKGGRQSWFDRIRAFLAREPVEAVTVVTDEPASEGSEVTLRVEETDIAGVYVAAAT</sequence>
<dbReference type="EMBL" id="JBHMAJ010000011">
    <property type="protein sequence ID" value="MFB9825935.1"/>
    <property type="molecule type" value="Genomic_DNA"/>
</dbReference>
<protein>
    <submittedName>
        <fullName evidence="1">Uncharacterized protein</fullName>
    </submittedName>
</protein>
<keyword evidence="2" id="KW-1185">Reference proteome</keyword>
<comment type="caution">
    <text evidence="1">The sequence shown here is derived from an EMBL/GenBank/DDBJ whole genome shotgun (WGS) entry which is preliminary data.</text>
</comment>
<accession>A0ABD5MU10</accession>
<reference evidence="1" key="1">
    <citation type="submission" date="2024-09" db="EMBL/GenBank/DDBJ databases">
        <authorList>
            <person name="Sun Q."/>
        </authorList>
    </citation>
    <scope>NUCLEOTIDE SEQUENCE [LARGE SCALE GENOMIC DNA]</scope>
    <source>
        <strain evidence="1">JCM 31273</strain>
    </source>
</reference>
<proteinExistence type="predicted"/>
<dbReference type="InterPro" id="IPR055948">
    <property type="entry name" value="DUF7526"/>
</dbReference>
<dbReference type="Proteomes" id="UP001589595">
    <property type="component" value="Unassembled WGS sequence"/>
</dbReference>
<gene>
    <name evidence="1" type="ORF">ACFFOL_17345</name>
</gene>
<evidence type="ECO:0000313" key="1">
    <source>
        <dbReference type="EMBL" id="MFB9825935.1"/>
    </source>
</evidence>
<evidence type="ECO:0000313" key="2">
    <source>
        <dbReference type="Proteomes" id="UP001589595"/>
    </source>
</evidence>
<dbReference type="GeneID" id="67212630"/>
<name>A0ABD5MU10_9EURY</name>
<dbReference type="RefSeq" id="WP_222923913.1">
    <property type="nucleotide sequence ID" value="NZ_CP082288.1"/>
</dbReference>
<organism evidence="1 2">
    <name type="scientific">Halobaculum roseum</name>
    <dbReference type="NCBI Taxonomy" id="2175149"/>
    <lineage>
        <taxon>Archaea</taxon>
        <taxon>Methanobacteriati</taxon>
        <taxon>Methanobacteriota</taxon>
        <taxon>Stenosarchaea group</taxon>
        <taxon>Halobacteria</taxon>
        <taxon>Halobacteriales</taxon>
        <taxon>Haloferacaceae</taxon>
        <taxon>Halobaculum</taxon>
    </lineage>
</organism>